<dbReference type="PANTHER" id="PTHR42703:SF1">
    <property type="entry name" value="NA(+)_H(+) ANTIPORTER SUBUNIT D1"/>
    <property type="match status" value="1"/>
</dbReference>
<dbReference type="EMBL" id="CP043046">
    <property type="protein sequence ID" value="QEI06800.1"/>
    <property type="molecule type" value="Genomic_DNA"/>
</dbReference>
<keyword evidence="6 8" id="KW-0472">Membrane</keyword>
<evidence type="ECO:0000313" key="11">
    <source>
        <dbReference type="Proteomes" id="UP000325161"/>
    </source>
</evidence>
<sequence length="541" mass="56656">MTHLPILVVVVPLFTGALMLLLRESQRGVREALALVSMLIHGFCAVMLLRAAGGAWPEIWPSGIVVYLPGGWPAPFGIVLVVDQLAAVMVGLTSLLGFATLIYSLAHWDRVGVHFHSLFQFLLMGLSGAFMTGDLFNLFVFFEVLLAASYGLLLHGSGVARVRAGLHYIAINLAASFLFLLGVALIYAMTGTLNMADMVDRVQALSEAQRTQFSVGIALLASAFLVKAGVWPFNFWLPSAYTAAAAPVAAMFAIMTKVGVYALVRLDTLLAPAGVFAPLGGEWMVAGGLATLGFATLGLLASQQLDRVVAYCVLMSSGIVLTAFGLNDARLNAPALFYMVSSVTATGAFFLLVEMVARSRVFGADLLAVSFEAFGMEDPADAMRSDDVVGVAIPAAMAFLGLAFVSCALLVTGMPPLSGFIGKFAMLSAAIASAPTAVDSLAVWAFVAMLLLSGLAGVITLCRIGMRSFWGAEKRTTPRLRVIEAGPVALLVMSCVLMSAAAGPVLTYLDGAAASLANPQGYIDAVMAARPDRAGLPGATQ</sequence>
<evidence type="ECO:0000256" key="6">
    <source>
        <dbReference type="ARBA" id="ARBA00023136"/>
    </source>
</evidence>
<dbReference type="Proteomes" id="UP000325161">
    <property type="component" value="Chromosome"/>
</dbReference>
<organism evidence="10 11">
    <name type="scientific">Pigmentiphaga aceris</name>
    <dbReference type="NCBI Taxonomy" id="1940612"/>
    <lineage>
        <taxon>Bacteria</taxon>
        <taxon>Pseudomonadati</taxon>
        <taxon>Pseudomonadota</taxon>
        <taxon>Betaproteobacteria</taxon>
        <taxon>Burkholderiales</taxon>
        <taxon>Alcaligenaceae</taxon>
        <taxon>Pigmentiphaga</taxon>
    </lineage>
</organism>
<feature type="transmembrane region" description="Helical" evidence="8">
    <location>
        <begin position="34"/>
        <end position="56"/>
    </location>
</feature>
<evidence type="ECO:0000313" key="10">
    <source>
        <dbReference type="EMBL" id="QEI06800.1"/>
    </source>
</evidence>
<feature type="transmembrane region" description="Helical" evidence="8">
    <location>
        <begin position="308"/>
        <end position="327"/>
    </location>
</feature>
<evidence type="ECO:0000256" key="8">
    <source>
        <dbReference type="SAM" id="Phobius"/>
    </source>
</evidence>
<feature type="transmembrane region" description="Helical" evidence="8">
    <location>
        <begin position="240"/>
        <end position="263"/>
    </location>
</feature>
<evidence type="ECO:0000256" key="5">
    <source>
        <dbReference type="ARBA" id="ARBA00022989"/>
    </source>
</evidence>
<comment type="subcellular location">
    <subcellularLocation>
        <location evidence="1">Cell membrane</location>
        <topology evidence="1">Multi-pass membrane protein</topology>
    </subcellularLocation>
    <subcellularLocation>
        <location evidence="7">Membrane</location>
        <topology evidence="7">Multi-pass membrane protein</topology>
    </subcellularLocation>
</comment>
<evidence type="ECO:0000256" key="4">
    <source>
        <dbReference type="ARBA" id="ARBA00022692"/>
    </source>
</evidence>
<dbReference type="InterPro" id="IPR001750">
    <property type="entry name" value="ND/Mrp_TM"/>
</dbReference>
<feature type="transmembrane region" description="Helical" evidence="8">
    <location>
        <begin position="388"/>
        <end position="411"/>
    </location>
</feature>
<keyword evidence="5 8" id="KW-1133">Transmembrane helix</keyword>
<keyword evidence="4 7" id="KW-0812">Transmembrane</keyword>
<keyword evidence="11" id="KW-1185">Reference proteome</keyword>
<gene>
    <name evidence="10" type="ORF">FXN63_13870</name>
</gene>
<feature type="transmembrane region" description="Helical" evidence="8">
    <location>
        <begin position="6"/>
        <end position="22"/>
    </location>
</feature>
<feature type="transmembrane region" description="Helical" evidence="8">
    <location>
        <begin position="487"/>
        <end position="509"/>
    </location>
</feature>
<feature type="transmembrane region" description="Helical" evidence="8">
    <location>
        <begin position="136"/>
        <end position="154"/>
    </location>
</feature>
<dbReference type="RefSeq" id="WP_148815767.1">
    <property type="nucleotide sequence ID" value="NZ_CP043046.1"/>
</dbReference>
<feature type="transmembrane region" description="Helical" evidence="8">
    <location>
        <begin position="111"/>
        <end position="130"/>
    </location>
</feature>
<dbReference type="KEGG" id="pacr:FXN63_13870"/>
<comment type="similarity">
    <text evidence="2">Belongs to the CPA3 antiporters (TC 2.A.63) subunit D family.</text>
</comment>
<dbReference type="OrthoDB" id="9768329at2"/>
<feature type="transmembrane region" description="Helical" evidence="8">
    <location>
        <begin position="283"/>
        <end position="301"/>
    </location>
</feature>
<dbReference type="AlphaFoldDB" id="A0A5C0B109"/>
<name>A0A5C0B109_9BURK</name>
<feature type="transmembrane region" description="Helical" evidence="8">
    <location>
        <begin position="333"/>
        <end position="353"/>
    </location>
</feature>
<feature type="transmembrane region" description="Helical" evidence="8">
    <location>
        <begin position="76"/>
        <end position="99"/>
    </location>
</feature>
<evidence type="ECO:0000256" key="3">
    <source>
        <dbReference type="ARBA" id="ARBA00022475"/>
    </source>
</evidence>
<dbReference type="NCBIfam" id="NF009309">
    <property type="entry name" value="PRK12666.1"/>
    <property type="match status" value="1"/>
</dbReference>
<feature type="transmembrane region" description="Helical" evidence="8">
    <location>
        <begin position="166"/>
        <end position="193"/>
    </location>
</feature>
<evidence type="ECO:0000256" key="7">
    <source>
        <dbReference type="RuleBase" id="RU000320"/>
    </source>
</evidence>
<reference evidence="10 11" key="1">
    <citation type="submission" date="2019-08" db="EMBL/GenBank/DDBJ databases">
        <title>Amphibian skin-associated Pigmentiphaga: genome sequence and occurrence across geography and hosts.</title>
        <authorList>
            <person name="Bletz M.C."/>
            <person name="Bunk B."/>
            <person name="Sproeer C."/>
            <person name="Biwer P."/>
            <person name="Reiter S."/>
            <person name="Rabemananjara F.C.E."/>
            <person name="Schulz S."/>
            <person name="Overmann J."/>
            <person name="Vences M."/>
        </authorList>
    </citation>
    <scope>NUCLEOTIDE SEQUENCE [LARGE SCALE GENOMIC DNA]</scope>
    <source>
        <strain evidence="10 11">Mada1488</strain>
    </source>
</reference>
<feature type="transmembrane region" description="Helical" evidence="8">
    <location>
        <begin position="213"/>
        <end position="233"/>
    </location>
</feature>
<feature type="domain" description="NADH:quinone oxidoreductase/Mrp antiporter transmembrane" evidence="9">
    <location>
        <begin position="133"/>
        <end position="436"/>
    </location>
</feature>
<dbReference type="Pfam" id="PF00361">
    <property type="entry name" value="Proton_antipo_M"/>
    <property type="match status" value="1"/>
</dbReference>
<feature type="transmembrane region" description="Helical" evidence="8">
    <location>
        <begin position="444"/>
        <end position="466"/>
    </location>
</feature>
<dbReference type="InterPro" id="IPR050586">
    <property type="entry name" value="CPA3_Na-H_Antiporter_D"/>
</dbReference>
<dbReference type="GO" id="GO:0005886">
    <property type="term" value="C:plasma membrane"/>
    <property type="evidence" value="ECO:0007669"/>
    <property type="project" value="UniProtKB-SubCell"/>
</dbReference>
<evidence type="ECO:0000256" key="1">
    <source>
        <dbReference type="ARBA" id="ARBA00004651"/>
    </source>
</evidence>
<proteinExistence type="inferred from homology"/>
<evidence type="ECO:0000256" key="2">
    <source>
        <dbReference type="ARBA" id="ARBA00005346"/>
    </source>
</evidence>
<accession>A0A5C0B109</accession>
<dbReference type="PANTHER" id="PTHR42703">
    <property type="entry name" value="NADH DEHYDROGENASE"/>
    <property type="match status" value="1"/>
</dbReference>
<protein>
    <submittedName>
        <fullName evidence="10">Monovalent cation/H+ antiporter subunit D</fullName>
    </submittedName>
</protein>
<evidence type="ECO:0000259" key="9">
    <source>
        <dbReference type="Pfam" id="PF00361"/>
    </source>
</evidence>
<keyword evidence="3" id="KW-1003">Cell membrane</keyword>